<dbReference type="InterPro" id="IPR012340">
    <property type="entry name" value="NA-bd_OB-fold"/>
</dbReference>
<name>A0A133U7A2_9EURY</name>
<keyword evidence="4" id="KW-1185">Reference proteome</keyword>
<dbReference type="EMBL" id="LHXK01000013">
    <property type="protein sequence ID" value="KXA90072.1"/>
    <property type="molecule type" value="Genomic_DNA"/>
</dbReference>
<evidence type="ECO:0000259" key="1">
    <source>
        <dbReference type="Pfam" id="PF01796"/>
    </source>
</evidence>
<dbReference type="AlphaFoldDB" id="A0A133U7A2"/>
<dbReference type="Pfam" id="PF12172">
    <property type="entry name" value="zf-ChsH2"/>
    <property type="match status" value="1"/>
</dbReference>
<comment type="caution">
    <text evidence="3">The sequence shown here is derived from an EMBL/GenBank/DDBJ whole genome shotgun (WGS) entry which is preliminary data.</text>
</comment>
<accession>A0A133U7A2</accession>
<gene>
    <name evidence="3" type="ORF">AKJ61_01425</name>
</gene>
<dbReference type="Gene3D" id="6.10.30.10">
    <property type="match status" value="1"/>
</dbReference>
<feature type="domain" description="ChsH2 rubredoxin-like zinc ribbon" evidence="2">
    <location>
        <begin position="10"/>
        <end position="46"/>
    </location>
</feature>
<proteinExistence type="predicted"/>
<organism evidence="3 4">
    <name type="scientific">candidate division MSBL1 archaeon SCGC-AAA259B11</name>
    <dbReference type="NCBI Taxonomy" id="1698260"/>
    <lineage>
        <taxon>Archaea</taxon>
        <taxon>Methanobacteriati</taxon>
        <taxon>Methanobacteriota</taxon>
        <taxon>candidate division MSBL1</taxon>
    </lineage>
</organism>
<dbReference type="Pfam" id="PF01796">
    <property type="entry name" value="OB_ChsH2_C"/>
    <property type="match status" value="1"/>
</dbReference>
<dbReference type="InterPro" id="IPR052513">
    <property type="entry name" value="Thioester_dehydratase-like"/>
</dbReference>
<dbReference type="SUPFAM" id="SSF50249">
    <property type="entry name" value="Nucleic acid-binding proteins"/>
    <property type="match status" value="1"/>
</dbReference>
<dbReference type="InterPro" id="IPR022002">
    <property type="entry name" value="ChsH2_Znr"/>
</dbReference>
<protein>
    <submittedName>
        <fullName evidence="3">Nucleic acid-binding protein</fullName>
    </submittedName>
</protein>
<dbReference type="PANTHER" id="PTHR34075:SF5">
    <property type="entry name" value="BLR3430 PROTEIN"/>
    <property type="match status" value="1"/>
</dbReference>
<dbReference type="Proteomes" id="UP000070184">
    <property type="component" value="Unassembled WGS sequence"/>
</dbReference>
<evidence type="ECO:0000313" key="4">
    <source>
        <dbReference type="Proteomes" id="UP000070184"/>
    </source>
</evidence>
<reference evidence="3 4" key="1">
    <citation type="journal article" date="2016" name="Sci. Rep.">
        <title>Metabolic traits of an uncultured archaeal lineage -MSBL1- from brine pools of the Red Sea.</title>
        <authorList>
            <person name="Mwirichia R."/>
            <person name="Alam I."/>
            <person name="Rashid M."/>
            <person name="Vinu M."/>
            <person name="Ba-Alawi W."/>
            <person name="Anthony Kamau A."/>
            <person name="Kamanda Ngugi D."/>
            <person name="Goker M."/>
            <person name="Klenk H.P."/>
            <person name="Bajic V."/>
            <person name="Stingl U."/>
        </authorList>
    </citation>
    <scope>NUCLEOTIDE SEQUENCE [LARGE SCALE GENOMIC DNA]</scope>
    <source>
        <strain evidence="3">SCGC-AAA259B11</strain>
    </source>
</reference>
<evidence type="ECO:0000313" key="3">
    <source>
        <dbReference type="EMBL" id="KXA90072.1"/>
    </source>
</evidence>
<feature type="domain" description="ChsH2 C-terminal OB-fold" evidence="1">
    <location>
        <begin position="49"/>
        <end position="104"/>
    </location>
</feature>
<dbReference type="InterPro" id="IPR002878">
    <property type="entry name" value="ChsH2_C"/>
</dbReference>
<dbReference type="PANTHER" id="PTHR34075">
    <property type="entry name" value="BLR3430 PROTEIN"/>
    <property type="match status" value="1"/>
</dbReference>
<evidence type="ECO:0000259" key="2">
    <source>
        <dbReference type="Pfam" id="PF12172"/>
    </source>
</evidence>
<sequence>MTGVTFKEYFDALLEDELLGLKCEDCGEYTCPPKSTCENCGSRNIEKATLSGEGKIRTFTTTYTPPLGYEEEGPYVTALVELEEGPWVPGRIDIDPEKADERGQKLLNEKITVHGEEAETEDFYPDKNRRVIPIFKLT</sequence>